<proteinExistence type="predicted"/>
<accession>A0A419PUP3</accession>
<evidence type="ECO:0000313" key="1">
    <source>
        <dbReference type="EMBL" id="KAG5447790.1"/>
    </source>
</evidence>
<gene>
    <name evidence="1" type="ORF">CSKR_106829</name>
</gene>
<name>A0A419PUP3_CLOSI</name>
<protein>
    <submittedName>
        <fullName evidence="1">Uncharacterized protein</fullName>
    </submittedName>
</protein>
<evidence type="ECO:0000313" key="2">
    <source>
        <dbReference type="Proteomes" id="UP000286415"/>
    </source>
</evidence>
<reference evidence="1 2" key="1">
    <citation type="journal article" date="2018" name="Biotechnol. Adv.">
        <title>Improved genomic resources and new bioinformatic workflow for the carcinogenic parasite Clonorchis sinensis: Biotechnological implications.</title>
        <authorList>
            <person name="Wang D."/>
            <person name="Korhonen P.K."/>
            <person name="Gasser R.B."/>
            <person name="Young N.D."/>
        </authorList>
    </citation>
    <scope>NUCLEOTIDE SEQUENCE [LARGE SCALE GENOMIC DNA]</scope>
    <source>
        <strain evidence="1">Cs-k2</strain>
    </source>
</reference>
<reference evidence="1 2" key="2">
    <citation type="journal article" date="2021" name="Genomics">
        <title>High-quality reference genome for Clonorchis sinensis.</title>
        <authorList>
            <person name="Young N.D."/>
            <person name="Stroehlein A.J."/>
            <person name="Kinkar L."/>
            <person name="Wang T."/>
            <person name="Sohn W.M."/>
            <person name="Chang B.C.H."/>
            <person name="Kaur P."/>
            <person name="Weisz D."/>
            <person name="Dudchenko O."/>
            <person name="Aiden E.L."/>
            <person name="Korhonen P.K."/>
            <person name="Gasser R.B."/>
        </authorList>
    </citation>
    <scope>NUCLEOTIDE SEQUENCE [LARGE SCALE GENOMIC DNA]</scope>
    <source>
        <strain evidence="1">Cs-k2</strain>
    </source>
</reference>
<dbReference type="EMBL" id="NIRI02000042">
    <property type="protein sequence ID" value="KAG5447790.1"/>
    <property type="molecule type" value="Genomic_DNA"/>
</dbReference>
<organism evidence="1 2">
    <name type="scientific">Clonorchis sinensis</name>
    <name type="common">Chinese liver fluke</name>
    <dbReference type="NCBI Taxonomy" id="79923"/>
    <lineage>
        <taxon>Eukaryota</taxon>
        <taxon>Metazoa</taxon>
        <taxon>Spiralia</taxon>
        <taxon>Lophotrochozoa</taxon>
        <taxon>Platyhelminthes</taxon>
        <taxon>Trematoda</taxon>
        <taxon>Digenea</taxon>
        <taxon>Opisthorchiida</taxon>
        <taxon>Opisthorchiata</taxon>
        <taxon>Opisthorchiidae</taxon>
        <taxon>Clonorchis</taxon>
    </lineage>
</organism>
<dbReference type="Proteomes" id="UP000286415">
    <property type="component" value="Unassembled WGS sequence"/>
</dbReference>
<sequence>MKPQRTNQRPSIPPELPTFSSIANTEYPLRRKLLPVKRRSSPDPNLTVLLKEKMILIVLLFCVGAVFALFNFVAGGSRSFPEDFLLTKWTLFCHSIHLNLKIVHI</sequence>
<keyword evidence="2" id="KW-1185">Reference proteome</keyword>
<dbReference type="InParanoid" id="A0A419PUP3"/>
<dbReference type="AlphaFoldDB" id="A0A419PUP3"/>
<comment type="caution">
    <text evidence="1">The sequence shown here is derived from an EMBL/GenBank/DDBJ whole genome shotgun (WGS) entry which is preliminary data.</text>
</comment>